<reference evidence="2 3" key="1">
    <citation type="submission" date="2018-01" db="EMBL/GenBank/DDBJ databases">
        <title>Genome characterization of the sugarcane-associated fungus Trichoderma ghanense CCMA-1212 and their application in lignocelulose bioconversion.</title>
        <authorList>
            <person name="Steindorff A.S."/>
            <person name="Mendes T.D."/>
            <person name="Vilela E.S.D."/>
            <person name="Rodrigues D.S."/>
            <person name="Formighieri E.F."/>
            <person name="Melo I.S."/>
            <person name="Favaro L.C.L."/>
        </authorList>
    </citation>
    <scope>NUCLEOTIDE SEQUENCE [LARGE SCALE GENOMIC DNA]</scope>
    <source>
        <strain evidence="2 3">CCMA-1212</strain>
    </source>
</reference>
<accession>A0ABY2HCF6</accession>
<dbReference type="RefSeq" id="XP_073561408.1">
    <property type="nucleotide sequence ID" value="XM_073700305.1"/>
</dbReference>
<name>A0ABY2HCF6_9HYPO</name>
<comment type="caution">
    <text evidence="2">The sequence shown here is derived from an EMBL/GenBank/DDBJ whole genome shotgun (WGS) entry which is preliminary data.</text>
</comment>
<evidence type="ECO:0000313" key="2">
    <source>
        <dbReference type="EMBL" id="TFB05207.1"/>
    </source>
</evidence>
<dbReference type="GeneID" id="300574755"/>
<sequence>MMHPEMRGQRRCHTACANRGSCWRSLCVSAPNREPTSKRRRLLSDAGHVTKRGRRMSTSPDNSQSFCSCVSALRRKMRADAPMTAAREDKGEGWRSALVIRPDTWPSVKVRHLILHHSRLCTCGIRTVSSAS</sequence>
<proteinExistence type="predicted"/>
<gene>
    <name evidence="2" type="ORF">CCMA1212_002938</name>
</gene>
<protein>
    <submittedName>
        <fullName evidence="2">Uncharacterized protein</fullName>
    </submittedName>
</protein>
<dbReference type="EMBL" id="PPTA01000003">
    <property type="protein sequence ID" value="TFB05207.1"/>
    <property type="molecule type" value="Genomic_DNA"/>
</dbReference>
<feature type="region of interest" description="Disordered" evidence="1">
    <location>
        <begin position="37"/>
        <end position="64"/>
    </location>
</feature>
<organism evidence="2 3">
    <name type="scientific">Trichoderma ghanense</name>
    <dbReference type="NCBI Taxonomy" id="65468"/>
    <lineage>
        <taxon>Eukaryota</taxon>
        <taxon>Fungi</taxon>
        <taxon>Dikarya</taxon>
        <taxon>Ascomycota</taxon>
        <taxon>Pezizomycotina</taxon>
        <taxon>Sordariomycetes</taxon>
        <taxon>Hypocreomycetidae</taxon>
        <taxon>Hypocreales</taxon>
        <taxon>Hypocreaceae</taxon>
        <taxon>Trichoderma</taxon>
    </lineage>
</organism>
<keyword evidence="3" id="KW-1185">Reference proteome</keyword>
<evidence type="ECO:0000313" key="3">
    <source>
        <dbReference type="Proteomes" id="UP001642720"/>
    </source>
</evidence>
<dbReference type="Proteomes" id="UP001642720">
    <property type="component" value="Unassembled WGS sequence"/>
</dbReference>
<evidence type="ECO:0000256" key="1">
    <source>
        <dbReference type="SAM" id="MobiDB-lite"/>
    </source>
</evidence>